<dbReference type="Proteomes" id="UP000736335">
    <property type="component" value="Unassembled WGS sequence"/>
</dbReference>
<evidence type="ECO:0000313" key="3">
    <source>
        <dbReference type="EMBL" id="KAF9778225.1"/>
    </source>
</evidence>
<dbReference type="GO" id="GO:0000123">
    <property type="term" value="C:histone acetyltransferase complex"/>
    <property type="evidence" value="ECO:0007669"/>
    <property type="project" value="UniProtKB-ARBA"/>
</dbReference>
<feature type="region of interest" description="Disordered" evidence="1">
    <location>
        <begin position="369"/>
        <end position="486"/>
    </location>
</feature>
<evidence type="ECO:0000256" key="1">
    <source>
        <dbReference type="SAM" id="MobiDB-lite"/>
    </source>
</evidence>
<feature type="compositionally biased region" description="Polar residues" evidence="1">
    <location>
        <begin position="389"/>
        <end position="399"/>
    </location>
</feature>
<sequence length="661" mass="71696">MVSSVSQGKKPATPARTSSTPFRKTSALHPPASTETPKPTPARTDHQTPRPPQKRVLPSRSRRGGPGLGSADVDTIILDAQKRKYEQDPLVFSDVSLILTTNSKLIPSLKPSSAAAVASSSAITLDSTAAVPRDGLDIEKKGYERYFDRPEVTAAYKKQQLIETPEFSALSEDAIVGSRFRPRAGFEENLADTSDAIYEKRHRKYETFEKRQRLREKEKLKHEQYKLKERIEQLRGMDGTAFLTLPASLFHPPGTAASQEGDEPADGLIPSGDEVGTGLHDLPGIHVNGAALHNEGERRRVEILETAAGLEERYRVLLPPDKVVKELTSASAGGSRRPSASLEPEEAVEEAATSLPQQKLKLRIKFPQQRSPSANGNGNGVFPKFVQVQPPTQIRTQTPKPEPPPRRVSTRSAGTAPTTPVSSGTRPRTRTSITESPSVVDLESPRPSKRPRRGAQAQEAEDGDYVDNDTGEEVEPTSPASVTLSRKTHPKVPHFYPTYNSLGTLMTTALRSSSLTSHRKTQRTQRHLTAFGLKIHPEIEEIRDFEIPYWLKEERLEMLMGQEPEGEFGEFGGVGEFAESVIGHENSVRASASEFGGGSTPGGGGYMGQGEGGVEGPGGGDESPHVFGSLDVDVGSTVGMSLSQPSEAVSTSEPAEMEMLL</sequence>
<accession>A0A9P6H384</accession>
<reference evidence="3" key="1">
    <citation type="journal article" date="2020" name="Nat. Commun.">
        <title>Large-scale genome sequencing of mycorrhizal fungi provides insights into the early evolution of symbiotic traits.</title>
        <authorList>
            <person name="Miyauchi S."/>
            <person name="Kiss E."/>
            <person name="Kuo A."/>
            <person name="Drula E."/>
            <person name="Kohler A."/>
            <person name="Sanchez-Garcia M."/>
            <person name="Morin E."/>
            <person name="Andreopoulos B."/>
            <person name="Barry K.W."/>
            <person name="Bonito G."/>
            <person name="Buee M."/>
            <person name="Carver A."/>
            <person name="Chen C."/>
            <person name="Cichocki N."/>
            <person name="Clum A."/>
            <person name="Culley D."/>
            <person name="Crous P.W."/>
            <person name="Fauchery L."/>
            <person name="Girlanda M."/>
            <person name="Hayes R.D."/>
            <person name="Keri Z."/>
            <person name="LaButti K."/>
            <person name="Lipzen A."/>
            <person name="Lombard V."/>
            <person name="Magnuson J."/>
            <person name="Maillard F."/>
            <person name="Murat C."/>
            <person name="Nolan M."/>
            <person name="Ohm R.A."/>
            <person name="Pangilinan J."/>
            <person name="Pereira M.F."/>
            <person name="Perotto S."/>
            <person name="Peter M."/>
            <person name="Pfister S."/>
            <person name="Riley R."/>
            <person name="Sitrit Y."/>
            <person name="Stielow J.B."/>
            <person name="Szollosi G."/>
            <person name="Zifcakova L."/>
            <person name="Stursova M."/>
            <person name="Spatafora J.W."/>
            <person name="Tedersoo L."/>
            <person name="Vaario L.M."/>
            <person name="Yamada A."/>
            <person name="Yan M."/>
            <person name="Wang P."/>
            <person name="Xu J."/>
            <person name="Bruns T."/>
            <person name="Baldrian P."/>
            <person name="Vilgalys R."/>
            <person name="Dunand C."/>
            <person name="Henrissat B."/>
            <person name="Grigoriev I.V."/>
            <person name="Hibbett D."/>
            <person name="Nagy L.G."/>
            <person name="Martin F.M."/>
        </authorList>
    </citation>
    <scope>NUCLEOTIDE SEQUENCE</scope>
    <source>
        <strain evidence="3">UH-Tt-Lm1</strain>
    </source>
</reference>
<feature type="compositionally biased region" description="Gly residues" evidence="1">
    <location>
        <begin position="595"/>
        <end position="621"/>
    </location>
</feature>
<dbReference type="InterPro" id="IPR029332">
    <property type="entry name" value="PEHE_dom"/>
</dbReference>
<comment type="caution">
    <text evidence="3">The sequence shown here is derived from an EMBL/GenBank/DDBJ whole genome shotgun (WGS) entry which is preliminary data.</text>
</comment>
<feature type="region of interest" description="Disordered" evidence="1">
    <location>
        <begin position="591"/>
        <end position="661"/>
    </location>
</feature>
<evidence type="ECO:0000259" key="2">
    <source>
        <dbReference type="SMART" id="SM01300"/>
    </source>
</evidence>
<dbReference type="EMBL" id="WIUZ02000024">
    <property type="protein sequence ID" value="KAF9778225.1"/>
    <property type="molecule type" value="Genomic_DNA"/>
</dbReference>
<dbReference type="AlphaFoldDB" id="A0A9P6H384"/>
<feature type="compositionally biased region" description="Acidic residues" evidence="1">
    <location>
        <begin position="459"/>
        <end position="475"/>
    </location>
</feature>
<organism evidence="3 4">
    <name type="scientific">Thelephora terrestris</name>
    <dbReference type="NCBI Taxonomy" id="56493"/>
    <lineage>
        <taxon>Eukaryota</taxon>
        <taxon>Fungi</taxon>
        <taxon>Dikarya</taxon>
        <taxon>Basidiomycota</taxon>
        <taxon>Agaricomycotina</taxon>
        <taxon>Agaricomycetes</taxon>
        <taxon>Thelephorales</taxon>
        <taxon>Thelephoraceae</taxon>
        <taxon>Thelephora</taxon>
    </lineage>
</organism>
<gene>
    <name evidence="3" type="ORF">BJ322DRAFT_505000</name>
</gene>
<feature type="compositionally biased region" description="Low complexity" evidence="1">
    <location>
        <begin position="329"/>
        <end position="341"/>
    </location>
</feature>
<feature type="compositionally biased region" description="Polar residues" evidence="1">
    <location>
        <begin position="638"/>
        <end position="653"/>
    </location>
</feature>
<protein>
    <recommendedName>
        <fullName evidence="2">PEHE domain-containing protein</fullName>
    </recommendedName>
</protein>
<feature type="region of interest" description="Disordered" evidence="1">
    <location>
        <begin position="328"/>
        <end position="354"/>
    </location>
</feature>
<keyword evidence="4" id="KW-1185">Reference proteome</keyword>
<feature type="region of interest" description="Disordered" evidence="1">
    <location>
        <begin position="1"/>
        <end position="73"/>
    </location>
</feature>
<dbReference type="SMART" id="SM01300">
    <property type="entry name" value="PEHE"/>
    <property type="match status" value="1"/>
</dbReference>
<proteinExistence type="predicted"/>
<name>A0A9P6H384_9AGAM</name>
<reference evidence="3" key="2">
    <citation type="submission" date="2020-11" db="EMBL/GenBank/DDBJ databases">
        <authorList>
            <consortium name="DOE Joint Genome Institute"/>
            <person name="Kuo A."/>
            <person name="Miyauchi S."/>
            <person name="Kiss E."/>
            <person name="Drula E."/>
            <person name="Kohler A."/>
            <person name="Sanchez-Garcia M."/>
            <person name="Andreopoulos B."/>
            <person name="Barry K.W."/>
            <person name="Bonito G."/>
            <person name="Buee M."/>
            <person name="Carver A."/>
            <person name="Chen C."/>
            <person name="Cichocki N."/>
            <person name="Clum A."/>
            <person name="Culley D."/>
            <person name="Crous P.W."/>
            <person name="Fauchery L."/>
            <person name="Girlanda M."/>
            <person name="Hayes R."/>
            <person name="Keri Z."/>
            <person name="Labutti K."/>
            <person name="Lipzen A."/>
            <person name="Lombard V."/>
            <person name="Magnuson J."/>
            <person name="Maillard F."/>
            <person name="Morin E."/>
            <person name="Murat C."/>
            <person name="Nolan M."/>
            <person name="Ohm R."/>
            <person name="Pangilinan J."/>
            <person name="Pereira M."/>
            <person name="Perotto S."/>
            <person name="Peter M."/>
            <person name="Riley R."/>
            <person name="Sitrit Y."/>
            <person name="Stielow B."/>
            <person name="Szollosi G."/>
            <person name="Zifcakova L."/>
            <person name="Stursova M."/>
            <person name="Spatafora J.W."/>
            <person name="Tedersoo L."/>
            <person name="Vaario L.-M."/>
            <person name="Yamada A."/>
            <person name="Yan M."/>
            <person name="Wang P."/>
            <person name="Xu J."/>
            <person name="Bruns T."/>
            <person name="Baldrian P."/>
            <person name="Vilgalys R."/>
            <person name="Henrissat B."/>
            <person name="Grigoriev I.V."/>
            <person name="Hibbett D."/>
            <person name="Nagy L.G."/>
            <person name="Martin F.M."/>
        </authorList>
    </citation>
    <scope>NUCLEOTIDE SEQUENCE</scope>
    <source>
        <strain evidence="3">UH-Tt-Lm1</strain>
    </source>
</reference>
<feature type="compositionally biased region" description="Polar residues" evidence="1">
    <location>
        <begin position="410"/>
        <end position="437"/>
    </location>
</feature>
<feature type="domain" description="PEHE" evidence="2">
    <location>
        <begin position="162"/>
        <end position="316"/>
    </location>
</feature>
<dbReference type="OrthoDB" id="2555515at2759"/>
<evidence type="ECO:0000313" key="4">
    <source>
        <dbReference type="Proteomes" id="UP000736335"/>
    </source>
</evidence>